<evidence type="ECO:0000256" key="2">
    <source>
        <dbReference type="ARBA" id="ARBA00022603"/>
    </source>
</evidence>
<dbReference type="InterPro" id="IPR002052">
    <property type="entry name" value="DNA_methylase_N6_adenine_CS"/>
</dbReference>
<dbReference type="PROSITE" id="PS00092">
    <property type="entry name" value="N6_MTASE"/>
    <property type="match status" value="1"/>
</dbReference>
<sequence length="970" mass="107011">MTPQAFTAKWAAGGAADGLSERAGAQAHFIDLCRLLDVPEPADPEAYCFERGLKKTGGSSGWADVWKRGCFAWEYKAPGRDLAAALRQLMTYALALDNPPLLIVSDRQRIEIHTHFTGTPSECHVFELADLLDPSARQRLRRAWTEPERFRPRRTTQDVTAEAAARFAELAQRLTARGHDPQTTAHFLIQCLFCLFAEDAGLLPARLFERILDKSAAAPEKLQQRLGELFAAMRGGGDFLLEDIAWFNGGLFETIAPLPLQAEEAAILRDAARMDWSQIEPSIFGTLFERGLDPAKRSQLGAHYTDPATIGKLIEPLIVQPLAREWASARQRIAEAMARFEAGGKGSQTARKAAQAAFLGYLERLKNFRVLDPACGSGNFLYLALRALKDLEHRANLDAEALGLQRQLGIETSPANVLGIELNPYAAELARVTVWIGEIQWMLKHGYAIRRNPILAKLDHIECRDALLNPDGSEADWPEADVIIGNPPFLGDKKMRSELGDAYTERLRETYAGRVPGGADLVTYWFEKARAQIEAGKASRAGLVATQAIRKGASRRVLDRIVEALPIFEAWSDEPWFNDGAAVRVSLVCFGRHDGPVRLDGREVAAIHADLTAGGSGVDLTTATLIKENVGVCFMGTSKVGAFDVPGALARQWLALPNPNGRPNADVVRPWANGQDLAGRPSDTWIIDFGVDMSEADAALYEAPFTHVQTFVRHERSNQKRDAYRLRWWIHAEARPGLRAAISLLARYIATPRVAKHRFFVWLPVAVLPDSRLYAICREDDATFGVLSSRLHTAWALANASRHGVGNDPTYNARDCFETFPFPQGLTPADTAHQRTEAFADGARIPAGLPPAVRMHAEAIARAAHRLHTLREAWLNPPEWVDWQRTPQEEQAGFPPRPVPKPGFEAQLKARTLTNLYNQRPAWLTQAHAALDAAVAAAYGWADYTPETPDEEILARLLALNRARAGGQGG</sequence>
<comment type="caution">
    <text evidence="8">The sequence shown here is derived from an EMBL/GenBank/DDBJ whole genome shotgun (WGS) entry which is preliminary data.</text>
</comment>
<evidence type="ECO:0000259" key="5">
    <source>
        <dbReference type="Pfam" id="PF20464"/>
    </source>
</evidence>
<dbReference type="EC" id="2.1.1.72" evidence="1"/>
<dbReference type="PANTHER" id="PTHR33841:SF1">
    <property type="entry name" value="DNA METHYLTRANSFERASE A"/>
    <property type="match status" value="1"/>
</dbReference>
<dbReference type="GO" id="GO:0003676">
    <property type="term" value="F:nucleic acid binding"/>
    <property type="evidence" value="ECO:0007669"/>
    <property type="project" value="InterPro"/>
</dbReference>
<feature type="domain" description="MmeI-like DNA-methyltransferase" evidence="7">
    <location>
        <begin position="355"/>
        <end position="591"/>
    </location>
</feature>
<proteinExistence type="predicted"/>
<feature type="domain" description="MmeI-like N-terminal" evidence="5">
    <location>
        <begin position="1"/>
        <end position="176"/>
    </location>
</feature>
<protein>
    <recommendedName>
        <fullName evidence="1">site-specific DNA-methyltransferase (adenine-specific)</fullName>
        <ecNumber evidence="1">2.1.1.72</ecNumber>
    </recommendedName>
</protein>
<dbReference type="RefSeq" id="WP_143969271.1">
    <property type="nucleotide sequence ID" value="NZ_VJOO01000018.1"/>
</dbReference>
<dbReference type="Proteomes" id="UP000316388">
    <property type="component" value="Unassembled WGS sequence"/>
</dbReference>
<keyword evidence="3" id="KW-0808">Transferase</keyword>
<dbReference type="InterPro" id="IPR046819">
    <property type="entry name" value="MmeI_hel"/>
</dbReference>
<comment type="catalytic activity">
    <reaction evidence="4">
        <text>a 2'-deoxyadenosine in DNA + S-adenosyl-L-methionine = an N(6)-methyl-2'-deoxyadenosine in DNA + S-adenosyl-L-homocysteine + H(+)</text>
        <dbReference type="Rhea" id="RHEA:15197"/>
        <dbReference type="Rhea" id="RHEA-COMP:12418"/>
        <dbReference type="Rhea" id="RHEA-COMP:12419"/>
        <dbReference type="ChEBI" id="CHEBI:15378"/>
        <dbReference type="ChEBI" id="CHEBI:57856"/>
        <dbReference type="ChEBI" id="CHEBI:59789"/>
        <dbReference type="ChEBI" id="CHEBI:90615"/>
        <dbReference type="ChEBI" id="CHEBI:90616"/>
        <dbReference type="EC" id="2.1.1.72"/>
    </reaction>
</comment>
<organism evidence="8 9">
    <name type="scientific">Tepidimonas fonticaldi</name>
    <dbReference type="NCBI Taxonomy" id="1101373"/>
    <lineage>
        <taxon>Bacteria</taxon>
        <taxon>Pseudomonadati</taxon>
        <taxon>Pseudomonadota</taxon>
        <taxon>Betaproteobacteria</taxon>
        <taxon>Burkholderiales</taxon>
        <taxon>Tepidimonas</taxon>
    </lineage>
</organism>
<dbReference type="Pfam" id="PF20464">
    <property type="entry name" value="MmeI_N"/>
    <property type="match status" value="1"/>
</dbReference>
<reference evidence="8 9" key="1">
    <citation type="submission" date="2019-07" db="EMBL/GenBank/DDBJ databases">
        <title>Tepidimonas fonticaldi AT-A2 draft genome.</title>
        <authorList>
            <person name="Da Costa M.S."/>
            <person name="Froufe H.J.C."/>
            <person name="Egas C."/>
            <person name="Albuquerque L."/>
        </authorList>
    </citation>
    <scope>NUCLEOTIDE SEQUENCE [LARGE SCALE GENOMIC DNA]</scope>
    <source>
        <strain evidence="8 9">AT-A2</strain>
    </source>
</reference>
<dbReference type="InterPro" id="IPR046817">
    <property type="entry name" value="MmeI_N"/>
</dbReference>
<evidence type="ECO:0000259" key="7">
    <source>
        <dbReference type="Pfam" id="PF20473"/>
    </source>
</evidence>
<dbReference type="Pfam" id="PF20465">
    <property type="entry name" value="MmeI_hel"/>
    <property type="match status" value="1"/>
</dbReference>
<name>A0A554XL82_9BURK</name>
<gene>
    <name evidence="8" type="ORF">Tfont_01899</name>
</gene>
<dbReference type="PANTHER" id="PTHR33841">
    <property type="entry name" value="DNA METHYLTRANSFERASE YEEA-RELATED"/>
    <property type="match status" value="1"/>
</dbReference>
<evidence type="ECO:0000259" key="6">
    <source>
        <dbReference type="Pfam" id="PF20465"/>
    </source>
</evidence>
<dbReference type="Gene3D" id="3.40.50.150">
    <property type="entry name" value="Vaccinia Virus protein VP39"/>
    <property type="match status" value="1"/>
</dbReference>
<accession>A0A554XL82</accession>
<dbReference type="AlphaFoldDB" id="A0A554XL82"/>
<dbReference type="InterPro" id="IPR029063">
    <property type="entry name" value="SAM-dependent_MTases_sf"/>
</dbReference>
<evidence type="ECO:0000256" key="3">
    <source>
        <dbReference type="ARBA" id="ARBA00022679"/>
    </source>
</evidence>
<dbReference type="EMBL" id="VJOO01000018">
    <property type="protein sequence ID" value="TSE36569.1"/>
    <property type="molecule type" value="Genomic_DNA"/>
</dbReference>
<dbReference type="GO" id="GO:0032259">
    <property type="term" value="P:methylation"/>
    <property type="evidence" value="ECO:0007669"/>
    <property type="project" value="UniProtKB-KW"/>
</dbReference>
<dbReference type="SUPFAM" id="SSF53335">
    <property type="entry name" value="S-adenosyl-L-methionine-dependent methyltransferases"/>
    <property type="match status" value="1"/>
</dbReference>
<keyword evidence="2" id="KW-0489">Methyltransferase</keyword>
<dbReference type="PRINTS" id="PR00507">
    <property type="entry name" value="N12N6MTFRASE"/>
</dbReference>
<feature type="domain" description="MmeI-like helicase spacer" evidence="6">
    <location>
        <begin position="184"/>
        <end position="252"/>
    </location>
</feature>
<dbReference type="Pfam" id="PF20473">
    <property type="entry name" value="MmeI_Mtase"/>
    <property type="match status" value="1"/>
</dbReference>
<dbReference type="GO" id="GO:0009007">
    <property type="term" value="F:site-specific DNA-methyltransferase (adenine-specific) activity"/>
    <property type="evidence" value="ECO:0007669"/>
    <property type="project" value="UniProtKB-EC"/>
</dbReference>
<evidence type="ECO:0000256" key="1">
    <source>
        <dbReference type="ARBA" id="ARBA00011900"/>
    </source>
</evidence>
<evidence type="ECO:0000313" key="8">
    <source>
        <dbReference type="EMBL" id="TSE36569.1"/>
    </source>
</evidence>
<evidence type="ECO:0000256" key="4">
    <source>
        <dbReference type="ARBA" id="ARBA00047942"/>
    </source>
</evidence>
<dbReference type="InterPro" id="IPR050953">
    <property type="entry name" value="N4_N6_ade-DNA_methylase"/>
</dbReference>
<evidence type="ECO:0000313" key="9">
    <source>
        <dbReference type="Proteomes" id="UP000316388"/>
    </source>
</evidence>
<dbReference type="InterPro" id="IPR046816">
    <property type="entry name" value="MmeI_Mtase"/>
</dbReference>